<name>A0AAP8SN34_9GAMM</name>
<dbReference type="Gene3D" id="3.40.50.1820">
    <property type="entry name" value="alpha/beta hydrolase"/>
    <property type="match status" value="1"/>
</dbReference>
<dbReference type="PANTHER" id="PTHR42881">
    <property type="entry name" value="PROLYL ENDOPEPTIDASE"/>
    <property type="match status" value="1"/>
</dbReference>
<sequence length="697" mass="76953">MNLKPLLMAAALMGVNAVAETEDPFLWLEDIQGDRALTWVEQQNAVSTKRLMAEPAYQASYDSTLAILDSDDLIQRPIPVGDDVYNYRQNDAHPRGILRRTSAKSYRANEPEWETVLDLDALSKREGRPWVFKGMNCLAPANQRCLLTLSPGGSDASQIREFDLQEKTFVKGGLHLPEAKSNVLWIDADSWLIGTDWGEGSLTVSTLPRQLKVLKRGQSLDQAQLLFEVGREDVIAYARGAEVKGKSYFVLTRAVDFFNGEQVLWDGEQLFPLALPQDIQIQAAFGDELLLKVPSDWSVAGQTIPGGALVSVDIEQLIAGKPVPTTLFSPSERVSLDWVQATNGELYYATLDNVTSRLYRASRTADGWDSENIQLPGLGVAANPFTCSCSSETLAHDHDGLYYQYEDFLTPDALYHTRDGRAPAAVKQMQPLFDAQSLSLQQLHATSADGTKIPYFLVGPHKTPSDGKAPVLLIAYGGFAVNYTPFYSAVTGKSWLENGGVLAVANIRGGGEFGPAWHQAAVQENHMKNFEDLIAVGEDLVDRKITSPQHLGIRGGSQGGLLVGGSLMLRPDLFGAAISQVPLLDMQRYTKLLNGASWISEYGDPDKPEQWAYIKTWSPYHLISKDNNYGEPFIWTTTRDDRVHPGHARKMVAKLQSYGHPVLYFENTEGGHGAGSTNEQRARASALEYAYLWSRLK</sequence>
<dbReference type="InterPro" id="IPR023302">
    <property type="entry name" value="Pept_S9A_N"/>
</dbReference>
<dbReference type="Proteomes" id="UP000235162">
    <property type="component" value="Unassembled WGS sequence"/>
</dbReference>
<dbReference type="AlphaFoldDB" id="A0AAP8SN34"/>
<dbReference type="GO" id="GO:0070012">
    <property type="term" value="F:oligopeptidase activity"/>
    <property type="evidence" value="ECO:0007669"/>
    <property type="project" value="TreeGrafter"/>
</dbReference>
<dbReference type="SUPFAM" id="SSF50993">
    <property type="entry name" value="Peptidase/esterase 'gauge' domain"/>
    <property type="match status" value="1"/>
</dbReference>
<evidence type="ECO:0000259" key="4">
    <source>
        <dbReference type="Pfam" id="PF00326"/>
    </source>
</evidence>
<evidence type="ECO:0000256" key="3">
    <source>
        <dbReference type="ARBA" id="ARBA00022825"/>
    </source>
</evidence>
<dbReference type="Pfam" id="PF02897">
    <property type="entry name" value="Peptidase_S9_N"/>
    <property type="match status" value="1"/>
</dbReference>
<evidence type="ECO:0000259" key="5">
    <source>
        <dbReference type="Pfam" id="PF02897"/>
    </source>
</evidence>
<dbReference type="Gene3D" id="2.130.10.120">
    <property type="entry name" value="Prolyl oligopeptidase, N-terminal domain"/>
    <property type="match status" value="1"/>
</dbReference>
<evidence type="ECO:0000313" key="7">
    <source>
        <dbReference type="Proteomes" id="UP000235162"/>
    </source>
</evidence>
<protein>
    <submittedName>
        <fullName evidence="6">S9 family peptidase</fullName>
    </submittedName>
</protein>
<dbReference type="InterPro" id="IPR051167">
    <property type="entry name" value="Prolyl_oligopep/macrocyclase"/>
</dbReference>
<dbReference type="PRINTS" id="PR00862">
    <property type="entry name" value="PROLIGOPTASE"/>
</dbReference>
<dbReference type="InterPro" id="IPR002470">
    <property type="entry name" value="Peptidase_S9A"/>
</dbReference>
<dbReference type="InterPro" id="IPR001375">
    <property type="entry name" value="Peptidase_S9_cat"/>
</dbReference>
<gene>
    <name evidence="6" type="ORF">C0029_07155</name>
</gene>
<accession>A0AAP8SN34</accession>
<feature type="domain" description="Peptidase S9A N-terminal" evidence="5">
    <location>
        <begin position="20"/>
        <end position="417"/>
    </location>
</feature>
<evidence type="ECO:0000256" key="1">
    <source>
        <dbReference type="ARBA" id="ARBA00022670"/>
    </source>
</evidence>
<proteinExistence type="predicted"/>
<dbReference type="EMBL" id="PKUR01000002">
    <property type="protein sequence ID" value="PLW86207.1"/>
    <property type="molecule type" value="Genomic_DNA"/>
</dbReference>
<dbReference type="Pfam" id="PF00326">
    <property type="entry name" value="Peptidase_S9"/>
    <property type="match status" value="1"/>
</dbReference>
<keyword evidence="1" id="KW-0645">Protease</keyword>
<dbReference type="GO" id="GO:0006508">
    <property type="term" value="P:proteolysis"/>
    <property type="evidence" value="ECO:0007669"/>
    <property type="project" value="UniProtKB-KW"/>
</dbReference>
<reference evidence="6 7" key="1">
    <citation type="submission" date="2018-01" db="EMBL/GenBank/DDBJ databases">
        <title>The draft genome sequence of Halioglobus japonicus S1-36.</title>
        <authorList>
            <person name="Du Z.-J."/>
            <person name="Shi M.-J."/>
        </authorList>
    </citation>
    <scope>NUCLEOTIDE SEQUENCE [LARGE SCALE GENOMIC DNA]</scope>
    <source>
        <strain evidence="6 7">S1-36</strain>
    </source>
</reference>
<dbReference type="GO" id="GO:0005829">
    <property type="term" value="C:cytosol"/>
    <property type="evidence" value="ECO:0007669"/>
    <property type="project" value="TreeGrafter"/>
</dbReference>
<feature type="domain" description="Peptidase S9 prolyl oligopeptidase catalytic" evidence="4">
    <location>
        <begin position="494"/>
        <end position="695"/>
    </location>
</feature>
<organism evidence="6 7">
    <name type="scientific">Halioglobus japonicus</name>
    <dbReference type="NCBI Taxonomy" id="930805"/>
    <lineage>
        <taxon>Bacteria</taxon>
        <taxon>Pseudomonadati</taxon>
        <taxon>Pseudomonadota</taxon>
        <taxon>Gammaproteobacteria</taxon>
        <taxon>Cellvibrionales</taxon>
        <taxon>Halieaceae</taxon>
        <taxon>Halioglobus</taxon>
    </lineage>
</organism>
<dbReference type="RefSeq" id="WP_102106215.1">
    <property type="nucleotide sequence ID" value="NZ_BMYL01000002.1"/>
</dbReference>
<dbReference type="PANTHER" id="PTHR42881:SF13">
    <property type="entry name" value="PROLYL ENDOPEPTIDASE"/>
    <property type="match status" value="1"/>
</dbReference>
<keyword evidence="7" id="KW-1185">Reference proteome</keyword>
<comment type="caution">
    <text evidence="6">The sequence shown here is derived from an EMBL/GenBank/DDBJ whole genome shotgun (WGS) entry which is preliminary data.</text>
</comment>
<evidence type="ECO:0000256" key="2">
    <source>
        <dbReference type="ARBA" id="ARBA00022801"/>
    </source>
</evidence>
<dbReference type="SUPFAM" id="SSF53474">
    <property type="entry name" value="alpha/beta-Hydrolases"/>
    <property type="match status" value="1"/>
</dbReference>
<keyword evidence="2" id="KW-0378">Hydrolase</keyword>
<keyword evidence="3" id="KW-0720">Serine protease</keyword>
<evidence type="ECO:0000313" key="6">
    <source>
        <dbReference type="EMBL" id="PLW86207.1"/>
    </source>
</evidence>
<dbReference type="InterPro" id="IPR029058">
    <property type="entry name" value="AB_hydrolase_fold"/>
</dbReference>
<dbReference type="GO" id="GO:0004252">
    <property type="term" value="F:serine-type endopeptidase activity"/>
    <property type="evidence" value="ECO:0007669"/>
    <property type="project" value="InterPro"/>
</dbReference>